<accession>A0AAW0GBS5</accession>
<proteinExistence type="predicted"/>
<protein>
    <submittedName>
        <fullName evidence="1">Uncharacterized protein</fullName>
    </submittedName>
</protein>
<comment type="caution">
    <text evidence="1">The sequence shown here is derived from an EMBL/GenBank/DDBJ whole genome shotgun (WGS) entry which is preliminary data.</text>
</comment>
<dbReference type="Proteomes" id="UP001385951">
    <property type="component" value="Unassembled WGS sequence"/>
</dbReference>
<evidence type="ECO:0000313" key="2">
    <source>
        <dbReference type="Proteomes" id="UP001385951"/>
    </source>
</evidence>
<organism evidence="1 2">
    <name type="scientific">Cerrena zonata</name>
    <dbReference type="NCBI Taxonomy" id="2478898"/>
    <lineage>
        <taxon>Eukaryota</taxon>
        <taxon>Fungi</taxon>
        <taxon>Dikarya</taxon>
        <taxon>Basidiomycota</taxon>
        <taxon>Agaricomycotina</taxon>
        <taxon>Agaricomycetes</taxon>
        <taxon>Polyporales</taxon>
        <taxon>Cerrenaceae</taxon>
        <taxon>Cerrena</taxon>
    </lineage>
</organism>
<name>A0AAW0GBS5_9APHY</name>
<keyword evidence="2" id="KW-1185">Reference proteome</keyword>
<reference evidence="1 2" key="1">
    <citation type="submission" date="2022-09" db="EMBL/GenBank/DDBJ databases">
        <authorList>
            <person name="Palmer J.M."/>
        </authorList>
    </citation>
    <scope>NUCLEOTIDE SEQUENCE [LARGE SCALE GENOMIC DNA]</scope>
    <source>
        <strain evidence="1 2">DSM 7382</strain>
    </source>
</reference>
<evidence type="ECO:0000313" key="1">
    <source>
        <dbReference type="EMBL" id="KAK7687594.1"/>
    </source>
</evidence>
<dbReference type="AlphaFoldDB" id="A0AAW0GBS5"/>
<gene>
    <name evidence="1" type="ORF">QCA50_008808</name>
</gene>
<dbReference type="EMBL" id="JASBNA010000012">
    <property type="protein sequence ID" value="KAK7687594.1"/>
    <property type="molecule type" value="Genomic_DNA"/>
</dbReference>
<sequence length="121" mass="13959">MAAATDLQAFILLEMTTWVCLRHRHKRTYWWGYLSFYDWNNVYCRSVLLNLIDLASSALARSRLANSSSRLLASLLSKSFDPHVSSSHEQRRIPLPSLSLPGSYPMFSTSPPWDVHTHHRN</sequence>